<comment type="caution">
    <text evidence="2">The sequence shown here is derived from an EMBL/GenBank/DDBJ whole genome shotgun (WGS) entry which is preliminary data.</text>
</comment>
<accession>A0ABU7PKI4</accession>
<dbReference type="RefSeq" id="WP_330800050.1">
    <property type="nucleotide sequence ID" value="NZ_JAZEWV010000044.1"/>
</dbReference>
<dbReference type="EMBL" id="JAZEWV010000044">
    <property type="protein sequence ID" value="MEE4546350.1"/>
    <property type="molecule type" value="Genomic_DNA"/>
</dbReference>
<dbReference type="Proteomes" id="UP001344658">
    <property type="component" value="Unassembled WGS sequence"/>
</dbReference>
<feature type="transmembrane region" description="Helical" evidence="1">
    <location>
        <begin position="20"/>
        <end position="41"/>
    </location>
</feature>
<keyword evidence="1" id="KW-0812">Transmembrane</keyword>
<organism evidence="2 3">
    <name type="scientific">Actinacidiphila polyblastidii</name>
    <dbReference type="NCBI Taxonomy" id="3110430"/>
    <lineage>
        <taxon>Bacteria</taxon>
        <taxon>Bacillati</taxon>
        <taxon>Actinomycetota</taxon>
        <taxon>Actinomycetes</taxon>
        <taxon>Kitasatosporales</taxon>
        <taxon>Streptomycetaceae</taxon>
        <taxon>Actinacidiphila</taxon>
    </lineage>
</organism>
<reference evidence="2 3" key="1">
    <citation type="submission" date="2023-12" db="EMBL/GenBank/DDBJ databases">
        <title>Streptomyces sp. V4-01.</title>
        <authorList>
            <person name="Somphong A."/>
            <person name="Phongsopitanun W."/>
        </authorList>
    </citation>
    <scope>NUCLEOTIDE SEQUENCE [LARGE SCALE GENOMIC DNA]</scope>
    <source>
        <strain evidence="2 3">V4-01</strain>
    </source>
</reference>
<gene>
    <name evidence="2" type="ORF">V2S66_30860</name>
</gene>
<sequence>MSYTTITAWTESIWMALPQVTTLLEFVTAAAGSYVSCSLAYRRLRQRPRRDRPSR</sequence>
<evidence type="ECO:0000256" key="1">
    <source>
        <dbReference type="SAM" id="Phobius"/>
    </source>
</evidence>
<keyword evidence="1" id="KW-1133">Transmembrane helix</keyword>
<evidence type="ECO:0000313" key="3">
    <source>
        <dbReference type="Proteomes" id="UP001344658"/>
    </source>
</evidence>
<proteinExistence type="predicted"/>
<name>A0ABU7PKI4_9ACTN</name>
<protein>
    <submittedName>
        <fullName evidence="2">Uncharacterized protein</fullName>
    </submittedName>
</protein>
<evidence type="ECO:0000313" key="2">
    <source>
        <dbReference type="EMBL" id="MEE4546350.1"/>
    </source>
</evidence>
<keyword evidence="1" id="KW-0472">Membrane</keyword>
<keyword evidence="3" id="KW-1185">Reference proteome</keyword>